<keyword evidence="2 8" id="KW-0436">Ligase</keyword>
<comment type="subunit">
    <text evidence="8">Part of the FGAM synthase complex composed of 1 PurL, 1 PurQ and 2 PurS subunits.</text>
</comment>
<dbReference type="SUPFAM" id="SSF52317">
    <property type="entry name" value="Class I glutamine amidotransferase-like"/>
    <property type="match status" value="1"/>
</dbReference>
<proteinExistence type="inferred from homology"/>
<evidence type="ECO:0000313" key="10">
    <source>
        <dbReference type="Proteomes" id="UP000661691"/>
    </source>
</evidence>
<keyword evidence="3 8" id="KW-0547">Nucleotide-binding</keyword>
<dbReference type="GO" id="GO:0005737">
    <property type="term" value="C:cytoplasm"/>
    <property type="evidence" value="ECO:0007669"/>
    <property type="project" value="UniProtKB-SubCell"/>
</dbReference>
<evidence type="ECO:0000256" key="3">
    <source>
        <dbReference type="ARBA" id="ARBA00022741"/>
    </source>
</evidence>
<evidence type="ECO:0000256" key="2">
    <source>
        <dbReference type="ARBA" id="ARBA00022598"/>
    </source>
</evidence>
<keyword evidence="1 8" id="KW-0963">Cytoplasm</keyword>
<dbReference type="GO" id="GO:0006189">
    <property type="term" value="P:'de novo' IMP biosynthetic process"/>
    <property type="evidence" value="ECO:0007669"/>
    <property type="project" value="UniProtKB-UniRule"/>
</dbReference>
<dbReference type="SMART" id="SM01211">
    <property type="entry name" value="GATase_5"/>
    <property type="match status" value="1"/>
</dbReference>
<evidence type="ECO:0000256" key="5">
    <source>
        <dbReference type="ARBA" id="ARBA00022801"/>
    </source>
</evidence>
<evidence type="ECO:0000313" key="9">
    <source>
        <dbReference type="EMBL" id="MBD1373353.1"/>
    </source>
</evidence>
<evidence type="ECO:0000256" key="7">
    <source>
        <dbReference type="ARBA" id="ARBA00022962"/>
    </source>
</evidence>
<keyword evidence="10" id="KW-1185">Reference proteome</keyword>
<organism evidence="9 10">
    <name type="scientific">Polycladospora coralii</name>
    <dbReference type="NCBI Taxonomy" id="2771432"/>
    <lineage>
        <taxon>Bacteria</taxon>
        <taxon>Bacillati</taxon>
        <taxon>Bacillota</taxon>
        <taxon>Bacilli</taxon>
        <taxon>Bacillales</taxon>
        <taxon>Thermoactinomycetaceae</taxon>
        <taxon>Polycladospora</taxon>
    </lineage>
</organism>
<sequence>MRFAVPIFPGSNCDIDCIKAVEDVLGEPVSPVWHQESDLSGYDAVILPGGFSYGDYLRSGALAQFSPIMKGVVKAAQEGKLVIGICNGFQMLLEMGLLPGAMLQNDHLKFRCDIQELTVSLNETPFTSLYEQNESIRIPIAHGQGNYFCDDKTRQELEEHDQIVFRYQGENPNGSTAAIAGICNRERNVLGMMPHPERAIVEWMGSVDGVRLFQSMLKHGEENHGAA</sequence>
<dbReference type="Pfam" id="PF13507">
    <property type="entry name" value="GATase_5"/>
    <property type="match status" value="1"/>
</dbReference>
<dbReference type="EC" id="3.5.1.2" evidence="8"/>
<keyword evidence="6 8" id="KW-0067">ATP-binding</keyword>
<gene>
    <name evidence="8 9" type="primary">purQ</name>
    <name evidence="9" type="ORF">IC620_13445</name>
</gene>
<protein>
    <recommendedName>
        <fullName evidence="8">Phosphoribosylformylglycinamidine synthase subunit PurQ</fullName>
        <shortName evidence="8">FGAM synthase</shortName>
        <ecNumber evidence="8">6.3.5.3</ecNumber>
    </recommendedName>
    <alternativeName>
        <fullName evidence="8">Formylglycinamide ribonucleotide amidotransferase subunit I</fullName>
        <shortName evidence="8">FGAR amidotransferase I</shortName>
        <shortName evidence="8">FGAR-AT I</shortName>
    </alternativeName>
    <alternativeName>
        <fullName evidence="8">Glutaminase PurQ</fullName>
        <ecNumber evidence="8">3.5.1.2</ecNumber>
    </alternativeName>
    <alternativeName>
        <fullName evidence="8">Phosphoribosylformylglycinamidine synthase subunit I</fullName>
    </alternativeName>
</protein>
<dbReference type="GO" id="GO:0004642">
    <property type="term" value="F:phosphoribosylformylglycinamidine synthase activity"/>
    <property type="evidence" value="ECO:0007669"/>
    <property type="project" value="UniProtKB-UniRule"/>
</dbReference>
<keyword evidence="7 8" id="KW-0315">Glutamine amidotransferase</keyword>
<dbReference type="GO" id="GO:0005524">
    <property type="term" value="F:ATP binding"/>
    <property type="evidence" value="ECO:0007669"/>
    <property type="project" value="UniProtKB-KW"/>
</dbReference>
<comment type="catalytic activity">
    <reaction evidence="8">
        <text>L-glutamine + H2O = L-glutamate + NH4(+)</text>
        <dbReference type="Rhea" id="RHEA:15889"/>
        <dbReference type="ChEBI" id="CHEBI:15377"/>
        <dbReference type="ChEBI" id="CHEBI:28938"/>
        <dbReference type="ChEBI" id="CHEBI:29985"/>
        <dbReference type="ChEBI" id="CHEBI:58359"/>
        <dbReference type="EC" id="3.5.1.2"/>
    </reaction>
</comment>
<keyword evidence="5 8" id="KW-0378">Hydrolase</keyword>
<dbReference type="HAMAP" id="MF_00421">
    <property type="entry name" value="PurQ"/>
    <property type="match status" value="1"/>
</dbReference>
<feature type="active site" evidence="8">
    <location>
        <position position="195"/>
    </location>
</feature>
<comment type="pathway">
    <text evidence="8">Purine metabolism; IMP biosynthesis via de novo pathway; 5-amino-1-(5-phospho-D-ribosyl)imidazole from N(2)-formyl-N(1)-(5-phospho-D-ribosyl)glycinamide: step 1/2.</text>
</comment>
<reference evidence="9" key="1">
    <citation type="submission" date="2020-09" db="EMBL/GenBank/DDBJ databases">
        <title>A novel bacterium of genus Hazenella, isolated from South China Sea.</title>
        <authorList>
            <person name="Huang H."/>
            <person name="Mo K."/>
            <person name="Hu Y."/>
        </authorList>
    </citation>
    <scope>NUCLEOTIDE SEQUENCE</scope>
    <source>
        <strain evidence="9">IB182357</strain>
    </source>
</reference>
<dbReference type="Proteomes" id="UP000661691">
    <property type="component" value="Unassembled WGS sequence"/>
</dbReference>
<comment type="caution">
    <text evidence="9">The sequence shown here is derived from an EMBL/GenBank/DDBJ whole genome shotgun (WGS) entry which is preliminary data.</text>
</comment>
<dbReference type="PANTHER" id="PTHR47552:SF1">
    <property type="entry name" value="PHOSPHORIBOSYLFORMYLGLYCINAMIDINE SYNTHASE SUBUNIT PURQ"/>
    <property type="match status" value="1"/>
</dbReference>
<dbReference type="PANTHER" id="PTHR47552">
    <property type="entry name" value="PHOSPHORIBOSYLFORMYLGLYCINAMIDINE SYNTHASE SUBUNIT PURQ"/>
    <property type="match status" value="1"/>
</dbReference>
<feature type="active site" description="Nucleophile" evidence="8">
    <location>
        <position position="86"/>
    </location>
</feature>
<dbReference type="CDD" id="cd01740">
    <property type="entry name" value="GATase1_FGAR_AT"/>
    <property type="match status" value="1"/>
</dbReference>
<evidence type="ECO:0000256" key="4">
    <source>
        <dbReference type="ARBA" id="ARBA00022755"/>
    </source>
</evidence>
<feature type="active site" evidence="8">
    <location>
        <position position="197"/>
    </location>
</feature>
<comment type="catalytic activity">
    <reaction evidence="8">
        <text>N(2)-formyl-N(1)-(5-phospho-beta-D-ribosyl)glycinamide + L-glutamine + ATP + H2O = 2-formamido-N(1)-(5-O-phospho-beta-D-ribosyl)acetamidine + L-glutamate + ADP + phosphate + H(+)</text>
        <dbReference type="Rhea" id="RHEA:17129"/>
        <dbReference type="ChEBI" id="CHEBI:15377"/>
        <dbReference type="ChEBI" id="CHEBI:15378"/>
        <dbReference type="ChEBI" id="CHEBI:29985"/>
        <dbReference type="ChEBI" id="CHEBI:30616"/>
        <dbReference type="ChEBI" id="CHEBI:43474"/>
        <dbReference type="ChEBI" id="CHEBI:58359"/>
        <dbReference type="ChEBI" id="CHEBI:147286"/>
        <dbReference type="ChEBI" id="CHEBI:147287"/>
        <dbReference type="ChEBI" id="CHEBI:456216"/>
        <dbReference type="EC" id="6.3.5.3"/>
    </reaction>
</comment>
<keyword evidence="4 8" id="KW-0658">Purine biosynthesis</keyword>
<dbReference type="PIRSF" id="PIRSF001586">
    <property type="entry name" value="FGAM_synth_I"/>
    <property type="match status" value="1"/>
</dbReference>
<dbReference type="RefSeq" id="WP_191140812.1">
    <property type="nucleotide sequence ID" value="NZ_JACXAG020000008.1"/>
</dbReference>
<dbReference type="Gene3D" id="3.40.50.880">
    <property type="match status" value="1"/>
</dbReference>
<accession>A0A926NHD1</accession>
<dbReference type="EC" id="6.3.5.3" evidence="8"/>
<comment type="function">
    <text evidence="8">Part of the phosphoribosylformylglycinamidine synthase complex involved in the purines biosynthetic pathway. Catalyzes the ATP-dependent conversion of formylglycinamide ribonucleotide (FGAR) and glutamine to yield formylglycinamidine ribonucleotide (FGAM) and glutamate. The FGAM synthase complex is composed of three subunits. PurQ produces an ammonia molecule by converting glutamine to glutamate. PurL transfers the ammonia molecule to FGAR to form FGAM in an ATP-dependent manner. PurS interacts with PurQ and PurL and is thought to assist in the transfer of the ammonia molecule from PurQ to PurL.</text>
</comment>
<dbReference type="GO" id="GO:0004359">
    <property type="term" value="F:glutaminase activity"/>
    <property type="evidence" value="ECO:0007669"/>
    <property type="project" value="UniProtKB-EC"/>
</dbReference>
<comment type="subcellular location">
    <subcellularLocation>
        <location evidence="8">Cytoplasm</location>
    </subcellularLocation>
</comment>
<name>A0A926NHD1_9BACL</name>
<evidence type="ECO:0000256" key="6">
    <source>
        <dbReference type="ARBA" id="ARBA00022840"/>
    </source>
</evidence>
<dbReference type="PROSITE" id="PS51273">
    <property type="entry name" value="GATASE_TYPE_1"/>
    <property type="match status" value="1"/>
</dbReference>
<dbReference type="NCBIfam" id="TIGR01737">
    <property type="entry name" value="FGAM_synth_I"/>
    <property type="match status" value="1"/>
</dbReference>
<dbReference type="AlphaFoldDB" id="A0A926NHD1"/>
<dbReference type="InterPro" id="IPR010075">
    <property type="entry name" value="PRibForGlyAmidine_synth_PurQ"/>
</dbReference>
<evidence type="ECO:0000256" key="1">
    <source>
        <dbReference type="ARBA" id="ARBA00022490"/>
    </source>
</evidence>
<dbReference type="InterPro" id="IPR029062">
    <property type="entry name" value="Class_I_gatase-like"/>
</dbReference>
<evidence type="ECO:0000256" key="8">
    <source>
        <dbReference type="HAMAP-Rule" id="MF_00421"/>
    </source>
</evidence>
<dbReference type="EMBL" id="JACXAH010000023">
    <property type="protein sequence ID" value="MBD1373353.1"/>
    <property type="molecule type" value="Genomic_DNA"/>
</dbReference>
<dbReference type="NCBIfam" id="NF002957">
    <property type="entry name" value="PRK03619.1"/>
    <property type="match status" value="1"/>
</dbReference>